<accession>A0A7V8V2D5</accession>
<evidence type="ECO:0000313" key="2">
    <source>
        <dbReference type="EMBL" id="MBA2113667.1"/>
    </source>
</evidence>
<protein>
    <submittedName>
        <fullName evidence="2">Uncharacterized protein</fullName>
    </submittedName>
</protein>
<dbReference type="EMBL" id="JABRWO010000002">
    <property type="protein sequence ID" value="MBA2113667.1"/>
    <property type="molecule type" value="Genomic_DNA"/>
</dbReference>
<name>A0A7V8V2D5_9BACT</name>
<feature type="compositionally biased region" description="Basic and acidic residues" evidence="1">
    <location>
        <begin position="119"/>
        <end position="130"/>
    </location>
</feature>
<gene>
    <name evidence="2" type="ORF">HOV93_08170</name>
</gene>
<reference evidence="2 3" key="1">
    <citation type="submission" date="2020-05" db="EMBL/GenBank/DDBJ databases">
        <title>Bremerella alba sp. nov., a novel planctomycete isolated from the surface of the macroalga Fucus spiralis.</title>
        <authorList>
            <person name="Godinho O."/>
            <person name="Botelho R."/>
            <person name="Albuquerque L."/>
            <person name="Wiegand S."/>
            <person name="Da Costa M.S."/>
            <person name="Lobo-Da-Cunha A."/>
            <person name="Jogler C."/>
            <person name="Lage O.M."/>
        </authorList>
    </citation>
    <scope>NUCLEOTIDE SEQUENCE [LARGE SCALE GENOMIC DNA]</scope>
    <source>
        <strain evidence="2 3">FF15</strain>
    </source>
</reference>
<keyword evidence="3" id="KW-1185">Reference proteome</keyword>
<sequence length="156" mass="18432">MSTETNTLDRNDILREIAECEARIDELRALLPTCIKTFFRFRCRPEKYVWVYAENREQAEQRLHARMHKTYGNTEAWQVVSKVVDQYDDPQNAAVQSHGNLLTYVTEAEAREFVNDYRANERGKTPDPNRPKHLPLSQLEKDVSDWEHLQRRKGNL</sequence>
<feature type="region of interest" description="Disordered" evidence="1">
    <location>
        <begin position="119"/>
        <end position="139"/>
    </location>
</feature>
<comment type="caution">
    <text evidence="2">The sequence shown here is derived from an EMBL/GenBank/DDBJ whole genome shotgun (WGS) entry which is preliminary data.</text>
</comment>
<evidence type="ECO:0000313" key="3">
    <source>
        <dbReference type="Proteomes" id="UP000551616"/>
    </source>
</evidence>
<organism evidence="2 3">
    <name type="scientific">Bremerella alba</name>
    <dbReference type="NCBI Taxonomy" id="980252"/>
    <lineage>
        <taxon>Bacteria</taxon>
        <taxon>Pseudomonadati</taxon>
        <taxon>Planctomycetota</taxon>
        <taxon>Planctomycetia</taxon>
        <taxon>Pirellulales</taxon>
        <taxon>Pirellulaceae</taxon>
        <taxon>Bremerella</taxon>
    </lineage>
</organism>
<proteinExistence type="predicted"/>
<dbReference type="RefSeq" id="WP_315853341.1">
    <property type="nucleotide sequence ID" value="NZ_JABRWO010000002.1"/>
</dbReference>
<evidence type="ECO:0000256" key="1">
    <source>
        <dbReference type="SAM" id="MobiDB-lite"/>
    </source>
</evidence>
<dbReference type="Proteomes" id="UP000551616">
    <property type="component" value="Unassembled WGS sequence"/>
</dbReference>
<dbReference type="AlphaFoldDB" id="A0A7V8V2D5"/>